<reference evidence="2 3" key="1">
    <citation type="submission" date="2013-02" db="EMBL/GenBank/DDBJ databases">
        <title>Genome sequence of Clostridium saccharoperbutylacetonicum N1-4(HMT).</title>
        <authorList>
            <person name="Poehlein A."/>
            <person name="Daniel R."/>
        </authorList>
    </citation>
    <scope>NUCLEOTIDE SEQUENCE [LARGE SCALE GENOMIC DNA]</scope>
    <source>
        <strain evidence="3">N1-4(HMT)</strain>
    </source>
</reference>
<dbReference type="AlphaFoldDB" id="M1MVE3"/>
<dbReference type="KEGG" id="csr:Cspa_c17170"/>
<sequence length="33" mass="3837">MDDNDTDEDNMYFYLSSSNTIFMGINLDTLLMP</sequence>
<proteinExistence type="predicted"/>
<dbReference type="STRING" id="36745.CLSAP_16670"/>
<keyword evidence="1" id="KW-0472">Membrane</keyword>
<accession>M1MVE3</accession>
<protein>
    <submittedName>
        <fullName evidence="2">Uncharacterized protein</fullName>
    </submittedName>
</protein>
<evidence type="ECO:0000256" key="1">
    <source>
        <dbReference type="SAM" id="Phobius"/>
    </source>
</evidence>
<evidence type="ECO:0000313" key="2">
    <source>
        <dbReference type="EMBL" id="AGF55487.1"/>
    </source>
</evidence>
<keyword evidence="1" id="KW-0812">Transmembrane</keyword>
<dbReference type="HOGENOM" id="CLU_220912_0_0_9"/>
<dbReference type="EMBL" id="CP004121">
    <property type="protein sequence ID" value="AGF55487.1"/>
    <property type="molecule type" value="Genomic_DNA"/>
</dbReference>
<name>M1MVE3_9CLOT</name>
<keyword evidence="3" id="KW-1185">Reference proteome</keyword>
<evidence type="ECO:0000313" key="3">
    <source>
        <dbReference type="Proteomes" id="UP000011728"/>
    </source>
</evidence>
<dbReference type="Proteomes" id="UP000011728">
    <property type="component" value="Chromosome"/>
</dbReference>
<feature type="transmembrane region" description="Helical" evidence="1">
    <location>
        <begin position="12"/>
        <end position="31"/>
    </location>
</feature>
<gene>
    <name evidence="2" type="ORF">Cspa_c17170</name>
</gene>
<organism evidence="2 3">
    <name type="scientific">Clostridium saccharoperbutylacetonicum N1-4(HMT)</name>
    <dbReference type="NCBI Taxonomy" id="931276"/>
    <lineage>
        <taxon>Bacteria</taxon>
        <taxon>Bacillati</taxon>
        <taxon>Bacillota</taxon>
        <taxon>Clostridia</taxon>
        <taxon>Eubacteriales</taxon>
        <taxon>Clostridiaceae</taxon>
        <taxon>Clostridium</taxon>
    </lineage>
</organism>
<keyword evidence="1" id="KW-1133">Transmembrane helix</keyword>